<dbReference type="GO" id="GO:0006310">
    <property type="term" value="P:DNA recombination"/>
    <property type="evidence" value="ECO:0007669"/>
    <property type="project" value="UniProtKB-KW"/>
</dbReference>
<comment type="function">
    <text evidence="1">Involved in DNA recombination.</text>
</comment>
<keyword evidence="3" id="KW-0175">Coiled coil</keyword>
<sequence length="364" mass="41478">MDQNALLLILIGVVVVGFIFLFRQFQSIREEKEKDKSQEVLMKWLEEMRTSVDKSTDTMQNRLDATNKAINERLDNAAKVIGTVGKEVGQMNEIGRSMKDLQDFLRSPKLRGNIGEQVLRELLGQFLPKESFHLQYRFRSGEIVDAAIKTESGIIPIDSKFPMENFKNMMKAESEAEKKTYEKEFTRDVKKHIDDIAKKYILPDEGTIDYALMYIPSEPVYYEIMSNIPELSDYAHKRRVLPVSPATFYAYMRAILMSFEGKKIEERARSILAALRGIKGDSEKFGDALRVLTKHINDTKNTSDLVNSRYVSLHSKIDTAGGLKGKVESTALEEPPAELSSEETLPLEEPEALPLKEVEEITEK</sequence>
<name>A0A1G1WCU8_9BACT</name>
<comment type="similarity">
    <text evidence="2">Belongs to the RmuC family.</text>
</comment>
<dbReference type="PANTHER" id="PTHR30563">
    <property type="entry name" value="DNA RECOMBINATION PROTEIN RMUC"/>
    <property type="match status" value="1"/>
</dbReference>
<accession>A0A1G1WCU8</accession>
<keyword evidence="6" id="KW-0472">Membrane</keyword>
<feature type="compositionally biased region" description="Basic and acidic residues" evidence="5">
    <location>
        <begin position="354"/>
        <end position="364"/>
    </location>
</feature>
<feature type="transmembrane region" description="Helical" evidence="6">
    <location>
        <begin position="6"/>
        <end position="22"/>
    </location>
</feature>
<protein>
    <recommendedName>
        <fullName evidence="9">DNA recombination protein RmuC</fullName>
    </recommendedName>
</protein>
<gene>
    <name evidence="7" type="ORF">A2Z11_03760</name>
</gene>
<dbReference type="EMBL" id="MHCS01000045">
    <property type="protein sequence ID" value="OGY25515.1"/>
    <property type="molecule type" value="Genomic_DNA"/>
</dbReference>
<dbReference type="Pfam" id="PF02646">
    <property type="entry name" value="RmuC"/>
    <property type="match status" value="1"/>
</dbReference>
<feature type="region of interest" description="Disordered" evidence="5">
    <location>
        <begin position="326"/>
        <end position="364"/>
    </location>
</feature>
<evidence type="ECO:0000256" key="6">
    <source>
        <dbReference type="SAM" id="Phobius"/>
    </source>
</evidence>
<keyword evidence="6" id="KW-1133">Transmembrane helix</keyword>
<keyword evidence="4" id="KW-0233">DNA recombination</keyword>
<reference evidence="7 8" key="1">
    <citation type="journal article" date="2016" name="Nat. Commun.">
        <title>Thousands of microbial genomes shed light on interconnected biogeochemical processes in an aquifer system.</title>
        <authorList>
            <person name="Anantharaman K."/>
            <person name="Brown C.T."/>
            <person name="Hug L.A."/>
            <person name="Sharon I."/>
            <person name="Castelle C.J."/>
            <person name="Probst A.J."/>
            <person name="Thomas B.C."/>
            <person name="Singh A."/>
            <person name="Wilkins M.J."/>
            <person name="Karaoz U."/>
            <person name="Brodie E.L."/>
            <person name="Williams K.H."/>
            <person name="Hubbard S.S."/>
            <person name="Banfield J.F."/>
        </authorList>
    </citation>
    <scope>NUCLEOTIDE SEQUENCE [LARGE SCALE GENOMIC DNA]</scope>
</reference>
<evidence type="ECO:0000313" key="7">
    <source>
        <dbReference type="EMBL" id="OGY25515.1"/>
    </source>
</evidence>
<dbReference type="PANTHER" id="PTHR30563:SF0">
    <property type="entry name" value="DNA RECOMBINATION PROTEIN RMUC"/>
    <property type="match status" value="1"/>
</dbReference>
<evidence type="ECO:0000313" key="8">
    <source>
        <dbReference type="Proteomes" id="UP000176389"/>
    </source>
</evidence>
<dbReference type="STRING" id="1802596.A2Z11_03760"/>
<proteinExistence type="inferred from homology"/>
<dbReference type="InterPro" id="IPR003798">
    <property type="entry name" value="DNA_recombination_RmuC"/>
</dbReference>
<evidence type="ECO:0000256" key="5">
    <source>
        <dbReference type="SAM" id="MobiDB-lite"/>
    </source>
</evidence>
<evidence type="ECO:0000256" key="4">
    <source>
        <dbReference type="ARBA" id="ARBA00023172"/>
    </source>
</evidence>
<comment type="caution">
    <text evidence="7">The sequence shown here is derived from an EMBL/GenBank/DDBJ whole genome shotgun (WGS) entry which is preliminary data.</text>
</comment>
<keyword evidence="6" id="KW-0812">Transmembrane</keyword>
<feature type="compositionally biased region" description="Low complexity" evidence="5">
    <location>
        <begin position="332"/>
        <end position="344"/>
    </location>
</feature>
<evidence type="ECO:0000256" key="1">
    <source>
        <dbReference type="ARBA" id="ARBA00003416"/>
    </source>
</evidence>
<evidence type="ECO:0000256" key="3">
    <source>
        <dbReference type="ARBA" id="ARBA00023054"/>
    </source>
</evidence>
<evidence type="ECO:0008006" key="9">
    <source>
        <dbReference type="Google" id="ProtNLM"/>
    </source>
</evidence>
<dbReference type="AlphaFoldDB" id="A0A1G1WCU8"/>
<organism evidence="7 8">
    <name type="scientific">Candidatus Woykebacteria bacterium RBG_16_43_9</name>
    <dbReference type="NCBI Taxonomy" id="1802596"/>
    <lineage>
        <taxon>Bacteria</taxon>
        <taxon>Candidatus Woykeibacteriota</taxon>
    </lineage>
</organism>
<dbReference type="Proteomes" id="UP000176389">
    <property type="component" value="Unassembled WGS sequence"/>
</dbReference>
<evidence type="ECO:0000256" key="2">
    <source>
        <dbReference type="ARBA" id="ARBA00009840"/>
    </source>
</evidence>